<evidence type="ECO:0000256" key="1">
    <source>
        <dbReference type="ARBA" id="ARBA00007357"/>
    </source>
</evidence>
<feature type="compositionally biased region" description="Low complexity" evidence="2">
    <location>
        <begin position="141"/>
        <end position="152"/>
    </location>
</feature>
<reference evidence="5" key="2">
    <citation type="submission" date="2021-09" db="EMBL/GenBank/DDBJ databases">
        <authorList>
            <person name="Jia N."/>
            <person name="Wang J."/>
            <person name="Shi W."/>
            <person name="Du L."/>
            <person name="Sun Y."/>
            <person name="Zhan W."/>
            <person name="Jiang J."/>
            <person name="Wang Q."/>
            <person name="Zhang B."/>
            <person name="Ji P."/>
            <person name="Sakyi L.B."/>
            <person name="Cui X."/>
            <person name="Yuan T."/>
            <person name="Jiang B."/>
            <person name="Yang W."/>
            <person name="Lam T.T.-Y."/>
            <person name="Chang Q."/>
            <person name="Ding S."/>
            <person name="Wang X."/>
            <person name="Zhu J."/>
            <person name="Ruan X."/>
            <person name="Zhao L."/>
            <person name="Wei J."/>
            <person name="Que T."/>
            <person name="Du C."/>
            <person name="Cheng J."/>
            <person name="Dai P."/>
            <person name="Han X."/>
            <person name="Huang E."/>
            <person name="Gao Y."/>
            <person name="Liu J."/>
            <person name="Shao H."/>
            <person name="Ye R."/>
            <person name="Li L."/>
            <person name="Wei W."/>
            <person name="Wang X."/>
            <person name="Wang C."/>
            <person name="Huo Q."/>
            <person name="Li W."/>
            <person name="Guo W."/>
            <person name="Chen H."/>
            <person name="Chen S."/>
            <person name="Zhou L."/>
            <person name="Zhou L."/>
            <person name="Ni X."/>
            <person name="Tian J."/>
            <person name="Zhou Y."/>
            <person name="Sheng Y."/>
            <person name="Liu T."/>
            <person name="Pan Y."/>
            <person name="Xia L."/>
            <person name="Li J."/>
            <person name="Zhao F."/>
            <person name="Cao W."/>
        </authorList>
    </citation>
    <scope>NUCLEOTIDE SEQUENCE</scope>
    <source>
        <strain evidence="5">Rmic-2018</strain>
        <tissue evidence="5">Larvae</tissue>
    </source>
</reference>
<name>A0A9J6EXM2_RHIMP</name>
<dbReference type="Pfam" id="PF05649">
    <property type="entry name" value="Peptidase_M13_N"/>
    <property type="match status" value="1"/>
</dbReference>
<dbReference type="GO" id="GO:0016485">
    <property type="term" value="P:protein processing"/>
    <property type="evidence" value="ECO:0007669"/>
    <property type="project" value="TreeGrafter"/>
</dbReference>
<dbReference type="VEuPathDB" id="VectorBase:LOC119169618"/>
<keyword evidence="3" id="KW-0472">Membrane</keyword>
<accession>A0A9J6EXM2</accession>
<evidence type="ECO:0000256" key="3">
    <source>
        <dbReference type="SAM" id="Phobius"/>
    </source>
</evidence>
<dbReference type="Gene3D" id="1.10.1380.10">
    <property type="entry name" value="Neutral endopeptidase , domain2"/>
    <property type="match status" value="1"/>
</dbReference>
<proteinExistence type="inferred from homology"/>
<evidence type="ECO:0000313" key="5">
    <source>
        <dbReference type="EMBL" id="KAH8039025.1"/>
    </source>
</evidence>
<sequence length="939" mass="104249">MRRSRPNKSSSPGTKTPRSSLGEQLPGYLPKGRISPKSYVPPRPRTTAGQAAYLGESPLGSDHSPRLDSPRKQPDLSSCRESRSGLAPSGGGGNKRPPSHHRRLPSPKTSHSMPLTASPDLSPALSMESLRESPILTLMESASPPAGGSMSPCRVEARSSKALATSGPGTPESRASSRKRGVSGRVSWQQRHLRAEATAKRHAGPPSLYRWLVSRLLSRHGRERVVQERGPDAEATTLDHTCRTSEICSTRPFWKGTSSVSGPDAPAAARSSLRSDLCTAVLAAVVVVLVTSVMWVLFMGGGDQTSAAVTAPHCITDTCIKYERVLSLTMDPNSPPCDDFYHYVCGTWLRTGNRPIYELNWGRFLNEVGKRVTELDASVNDGYSAGPRQSNGKDRAAGEDKALTSIRACLSPLKRDNVEEVKEVLAAAGLPWPDRSARPDVIDSLFFMSQRVYHALFVDIVESGKSDADDQPSLTFASDVQFQRVYEKIGEHVISVRIRSHFRTCYESFADASAVHDEQRQERLYRRFMEMKTFLDSNMVGVAAKSSRSNYSTFLSMTLPVPESRWDVALRRYFNASLRSFNFTYIENEGQFSALFRAWDVYGEDSMTDFFGWFAVQALLPYTNRRLLASYFWSESMGGDEMRESCVFTAYMVFPVALDSFLLRDVLEAIEYAKDLVHTISGSLHKLLRGNLSSLIGDALPQPNATRVADAFEIVNAYSEDIVLHLYKDFPDVHPEQPLRNAIKLKRYLYNRKQPTATYRAVDANMFDGFHLNPQLLSFPWYASDARPAVLMGGLGSRLAGTLYLDFVERRPDAVAVYRENWGCLGLQNADDDSHVDLVAATAAVNVVWDVFWNGDLPRRVQTTSRDGNASRTTSEHEVPANYSDPALLFVFYCWLTCGDQWGPSMCNVPLKHSPHFAGVFGCPPEVPMNPTKKCRMIV</sequence>
<comment type="caution">
    <text evidence="5">The sequence shown here is derived from an EMBL/GenBank/DDBJ whole genome shotgun (WGS) entry which is preliminary data.</text>
</comment>
<comment type="similarity">
    <text evidence="1">Belongs to the peptidase M13 family.</text>
</comment>
<dbReference type="InterPro" id="IPR042089">
    <property type="entry name" value="Peptidase_M13_dom_2"/>
</dbReference>
<dbReference type="EMBL" id="JABSTU010000001">
    <property type="protein sequence ID" value="KAH8039025.1"/>
    <property type="molecule type" value="Genomic_DNA"/>
</dbReference>
<feature type="region of interest" description="Disordered" evidence="2">
    <location>
        <begin position="140"/>
        <end position="190"/>
    </location>
</feature>
<evidence type="ECO:0000313" key="6">
    <source>
        <dbReference type="Proteomes" id="UP000821866"/>
    </source>
</evidence>
<dbReference type="Proteomes" id="UP000821866">
    <property type="component" value="Chromosome 1"/>
</dbReference>
<dbReference type="GO" id="GO:0005886">
    <property type="term" value="C:plasma membrane"/>
    <property type="evidence" value="ECO:0007669"/>
    <property type="project" value="TreeGrafter"/>
</dbReference>
<feature type="region of interest" description="Disordered" evidence="2">
    <location>
        <begin position="380"/>
        <end position="399"/>
    </location>
</feature>
<feature type="transmembrane region" description="Helical" evidence="3">
    <location>
        <begin position="277"/>
        <end position="298"/>
    </location>
</feature>
<reference evidence="5" key="1">
    <citation type="journal article" date="2020" name="Cell">
        <title>Large-Scale Comparative Analyses of Tick Genomes Elucidate Their Genetic Diversity and Vector Capacities.</title>
        <authorList>
            <consortium name="Tick Genome and Microbiome Consortium (TIGMIC)"/>
            <person name="Jia N."/>
            <person name="Wang J."/>
            <person name="Shi W."/>
            <person name="Du L."/>
            <person name="Sun Y."/>
            <person name="Zhan W."/>
            <person name="Jiang J.F."/>
            <person name="Wang Q."/>
            <person name="Zhang B."/>
            <person name="Ji P."/>
            <person name="Bell-Sakyi L."/>
            <person name="Cui X.M."/>
            <person name="Yuan T.T."/>
            <person name="Jiang B.G."/>
            <person name="Yang W.F."/>
            <person name="Lam T.T."/>
            <person name="Chang Q.C."/>
            <person name="Ding S.J."/>
            <person name="Wang X.J."/>
            <person name="Zhu J.G."/>
            <person name="Ruan X.D."/>
            <person name="Zhao L."/>
            <person name="Wei J.T."/>
            <person name="Ye R.Z."/>
            <person name="Que T.C."/>
            <person name="Du C.H."/>
            <person name="Zhou Y.H."/>
            <person name="Cheng J.X."/>
            <person name="Dai P.F."/>
            <person name="Guo W.B."/>
            <person name="Han X.H."/>
            <person name="Huang E.J."/>
            <person name="Li L.F."/>
            <person name="Wei W."/>
            <person name="Gao Y.C."/>
            <person name="Liu J.Z."/>
            <person name="Shao H.Z."/>
            <person name="Wang X."/>
            <person name="Wang C.C."/>
            <person name="Yang T.C."/>
            <person name="Huo Q.B."/>
            <person name="Li W."/>
            <person name="Chen H.Y."/>
            <person name="Chen S.E."/>
            <person name="Zhou L.G."/>
            <person name="Ni X.B."/>
            <person name="Tian J.H."/>
            <person name="Sheng Y."/>
            <person name="Liu T."/>
            <person name="Pan Y.S."/>
            <person name="Xia L.Y."/>
            <person name="Li J."/>
            <person name="Zhao F."/>
            <person name="Cao W.C."/>
        </authorList>
    </citation>
    <scope>NUCLEOTIDE SEQUENCE</scope>
    <source>
        <strain evidence="5">Rmic-2018</strain>
    </source>
</reference>
<feature type="domain" description="Peptidase M13 N-terminal" evidence="4">
    <location>
        <begin position="336"/>
        <end position="689"/>
    </location>
</feature>
<dbReference type="Gene3D" id="3.40.390.10">
    <property type="entry name" value="Collagenase (Catalytic Domain)"/>
    <property type="match status" value="2"/>
</dbReference>
<feature type="region of interest" description="Disordered" evidence="2">
    <location>
        <begin position="1"/>
        <end position="123"/>
    </location>
</feature>
<evidence type="ECO:0000259" key="4">
    <source>
        <dbReference type="Pfam" id="PF05649"/>
    </source>
</evidence>
<evidence type="ECO:0000256" key="2">
    <source>
        <dbReference type="SAM" id="MobiDB-lite"/>
    </source>
</evidence>
<dbReference type="InterPro" id="IPR000718">
    <property type="entry name" value="Peptidase_M13"/>
</dbReference>
<feature type="compositionally biased region" description="Basic and acidic residues" evidence="2">
    <location>
        <begin position="63"/>
        <end position="83"/>
    </location>
</feature>
<protein>
    <recommendedName>
        <fullName evidence="4">Peptidase M13 N-terminal domain-containing protein</fullName>
    </recommendedName>
</protein>
<dbReference type="AlphaFoldDB" id="A0A9J6EXM2"/>
<gene>
    <name evidence="5" type="ORF">HPB51_004950</name>
</gene>
<dbReference type="PROSITE" id="PS51885">
    <property type="entry name" value="NEPRILYSIN"/>
    <property type="match status" value="1"/>
</dbReference>
<dbReference type="InterPro" id="IPR008753">
    <property type="entry name" value="Peptidase_M13_N"/>
</dbReference>
<dbReference type="InterPro" id="IPR024079">
    <property type="entry name" value="MetalloPept_cat_dom_sf"/>
</dbReference>
<dbReference type="PANTHER" id="PTHR11733:SF241">
    <property type="entry name" value="GH26575P-RELATED"/>
    <property type="match status" value="1"/>
</dbReference>
<keyword evidence="3" id="KW-0812">Transmembrane</keyword>
<dbReference type="SUPFAM" id="SSF55486">
    <property type="entry name" value="Metalloproteases ('zincins'), catalytic domain"/>
    <property type="match status" value="1"/>
</dbReference>
<keyword evidence="6" id="KW-1185">Reference proteome</keyword>
<keyword evidence="3" id="KW-1133">Transmembrane helix</keyword>
<organism evidence="5 6">
    <name type="scientific">Rhipicephalus microplus</name>
    <name type="common">Cattle tick</name>
    <name type="synonym">Boophilus microplus</name>
    <dbReference type="NCBI Taxonomy" id="6941"/>
    <lineage>
        <taxon>Eukaryota</taxon>
        <taxon>Metazoa</taxon>
        <taxon>Ecdysozoa</taxon>
        <taxon>Arthropoda</taxon>
        <taxon>Chelicerata</taxon>
        <taxon>Arachnida</taxon>
        <taxon>Acari</taxon>
        <taxon>Parasitiformes</taxon>
        <taxon>Ixodida</taxon>
        <taxon>Ixodoidea</taxon>
        <taxon>Ixodidae</taxon>
        <taxon>Rhipicephalinae</taxon>
        <taxon>Rhipicephalus</taxon>
        <taxon>Boophilus</taxon>
    </lineage>
</organism>
<feature type="compositionally biased region" description="Polar residues" evidence="2">
    <location>
        <begin position="7"/>
        <end position="22"/>
    </location>
</feature>
<dbReference type="PANTHER" id="PTHR11733">
    <property type="entry name" value="ZINC METALLOPROTEASE FAMILY M13 NEPRILYSIN-RELATED"/>
    <property type="match status" value="1"/>
</dbReference>
<dbReference type="GO" id="GO:0004222">
    <property type="term" value="F:metalloendopeptidase activity"/>
    <property type="evidence" value="ECO:0007669"/>
    <property type="project" value="InterPro"/>
</dbReference>